<dbReference type="InterPro" id="IPR050629">
    <property type="entry name" value="STE20/SPS1-PAK"/>
</dbReference>
<dbReference type="PANTHER" id="PTHR48012:SF10">
    <property type="entry name" value="FI20177P1"/>
    <property type="match status" value="1"/>
</dbReference>
<dbReference type="SMART" id="SM00220">
    <property type="entry name" value="S_TKc"/>
    <property type="match status" value="1"/>
</dbReference>
<evidence type="ECO:0000256" key="6">
    <source>
        <dbReference type="ARBA" id="ARBA00022840"/>
    </source>
</evidence>
<dbReference type="InterPro" id="IPR017441">
    <property type="entry name" value="Protein_kinase_ATP_BS"/>
</dbReference>
<evidence type="ECO:0000256" key="2">
    <source>
        <dbReference type="ARBA" id="ARBA00022527"/>
    </source>
</evidence>
<dbReference type="InterPro" id="IPR011009">
    <property type="entry name" value="Kinase-like_dom_sf"/>
</dbReference>
<dbReference type="CDD" id="cd14014">
    <property type="entry name" value="STKc_PknB_like"/>
    <property type="match status" value="1"/>
</dbReference>
<dbReference type="InterPro" id="IPR008271">
    <property type="entry name" value="Ser/Thr_kinase_AS"/>
</dbReference>
<dbReference type="PROSITE" id="PS00107">
    <property type="entry name" value="PROTEIN_KINASE_ATP"/>
    <property type="match status" value="1"/>
</dbReference>
<evidence type="ECO:0000256" key="8">
    <source>
        <dbReference type="ARBA" id="ARBA00048679"/>
    </source>
</evidence>
<dbReference type="InterPro" id="IPR000719">
    <property type="entry name" value="Prot_kinase_dom"/>
</dbReference>
<dbReference type="PROSITE" id="PS50011">
    <property type="entry name" value="PROTEIN_KINASE_DOM"/>
    <property type="match status" value="1"/>
</dbReference>
<sequence length="689" mass="75080">MSEPGFTELESLGDGNFGRVVLARQDRTGAVVAIKYLFDWFPLDDFRPEAARWQGLNSRFIVQLHEFIERAETAALVMEAVPGVSLERLIKENGALPPEAALTVFKDTLLGLADAHAAELVHRDVKASNVLVTDEGHVKLVDFGTAALAGETGTPAADIYAATCVFFECLTGHPPYEAEDPDALLHLHRYAPIPFGEVPEPLWTLLNWGMAKDPAYRPANAEQYADVLEKVATDTYGKKWERRGRELLTAAPAEPPPSGMLLKSGAAVLGLAVVAAGVVFVVTAEEDPPPAGPPQPLQQVLTVAVEPVSEREATFTIEGEVVRVTGYLDPVVGERVNQALRQPFDDHRENSRAVYADGKLAGKASTSKPRIVLETEELLSVRYDNDYGGERPYTQTTTIALKDGRPLGVREILAPEAFTATGLTQLSQRLDLDRICDDQPGFTREKPLGVSDFDDARPNTGSGVEIALAPDGVVFALHPEARPGRPACKPETVLLPYARMTDLLSPEVLKLLPDQRLVPPPPTTTTPPPKDEAFRFGPLNLRLPTRFSLQNQGLEKVVVDGTGCADPKRYFNCKYFLVTDNTQASEEQPKYEPGKPYVRSAAGRACNAAGRKDLKQEGAATLVESSTVKIGDQDATYEKWSVQCVEPGGAEAEAELTQRIWFVPSKNYVITDEWGVADLDAALAKAVWR</sequence>
<comment type="caution">
    <text evidence="11">The sequence shown here is derived from an EMBL/GenBank/DDBJ whole genome shotgun (WGS) entry which is preliminary data.</text>
</comment>
<dbReference type="Pfam" id="PF00069">
    <property type="entry name" value="Pkinase"/>
    <property type="match status" value="1"/>
</dbReference>
<dbReference type="Proteomes" id="UP000741013">
    <property type="component" value="Unassembled WGS sequence"/>
</dbReference>
<keyword evidence="4 9" id="KW-0547">Nucleotide-binding</keyword>
<proteinExistence type="inferred from homology"/>
<gene>
    <name evidence="11" type="ORF">JOM49_001195</name>
</gene>
<comment type="similarity">
    <text evidence="1">Belongs to the protein kinase superfamily. STE Ser/Thr protein kinase family. STE20 subfamily.</text>
</comment>
<dbReference type="RefSeq" id="WP_209663357.1">
    <property type="nucleotide sequence ID" value="NZ_JAGGMS010000001.1"/>
</dbReference>
<feature type="domain" description="Protein kinase" evidence="10">
    <location>
        <begin position="6"/>
        <end position="231"/>
    </location>
</feature>
<keyword evidence="3 11" id="KW-0808">Transferase</keyword>
<feature type="binding site" evidence="9">
    <location>
        <position position="35"/>
    </location>
    <ligand>
        <name>ATP</name>
        <dbReference type="ChEBI" id="CHEBI:30616"/>
    </ligand>
</feature>
<dbReference type="PROSITE" id="PS00108">
    <property type="entry name" value="PROTEIN_KINASE_ST"/>
    <property type="match status" value="1"/>
</dbReference>
<reference evidence="11 12" key="1">
    <citation type="submission" date="2021-03" db="EMBL/GenBank/DDBJ databases">
        <title>Sequencing the genomes of 1000 actinobacteria strains.</title>
        <authorList>
            <person name="Klenk H.-P."/>
        </authorList>
    </citation>
    <scope>NUCLEOTIDE SEQUENCE [LARGE SCALE GENOMIC DNA]</scope>
    <source>
        <strain evidence="11 12">DSM 45510</strain>
    </source>
</reference>
<evidence type="ECO:0000256" key="1">
    <source>
        <dbReference type="ARBA" id="ARBA00008874"/>
    </source>
</evidence>
<keyword evidence="6 9" id="KW-0067">ATP-binding</keyword>
<evidence type="ECO:0000256" key="4">
    <source>
        <dbReference type="ARBA" id="ARBA00022741"/>
    </source>
</evidence>
<protein>
    <submittedName>
        <fullName evidence="11">Serine/threonine-protein kinase</fullName>
        <ecNumber evidence="11">2.7.11.1</ecNumber>
    </submittedName>
</protein>
<evidence type="ECO:0000256" key="9">
    <source>
        <dbReference type="PROSITE-ProRule" id="PRU10141"/>
    </source>
</evidence>
<comment type="catalytic activity">
    <reaction evidence="8">
        <text>L-seryl-[protein] + ATP = O-phospho-L-seryl-[protein] + ADP + H(+)</text>
        <dbReference type="Rhea" id="RHEA:17989"/>
        <dbReference type="Rhea" id="RHEA-COMP:9863"/>
        <dbReference type="Rhea" id="RHEA-COMP:11604"/>
        <dbReference type="ChEBI" id="CHEBI:15378"/>
        <dbReference type="ChEBI" id="CHEBI:29999"/>
        <dbReference type="ChEBI" id="CHEBI:30616"/>
        <dbReference type="ChEBI" id="CHEBI:83421"/>
        <dbReference type="ChEBI" id="CHEBI:456216"/>
        <dbReference type="EC" id="2.7.11.1"/>
    </reaction>
</comment>
<evidence type="ECO:0000259" key="10">
    <source>
        <dbReference type="PROSITE" id="PS50011"/>
    </source>
</evidence>
<dbReference type="GO" id="GO:0004674">
    <property type="term" value="F:protein serine/threonine kinase activity"/>
    <property type="evidence" value="ECO:0007669"/>
    <property type="project" value="UniProtKB-EC"/>
</dbReference>
<dbReference type="SUPFAM" id="SSF56112">
    <property type="entry name" value="Protein kinase-like (PK-like)"/>
    <property type="match status" value="1"/>
</dbReference>
<evidence type="ECO:0000256" key="5">
    <source>
        <dbReference type="ARBA" id="ARBA00022777"/>
    </source>
</evidence>
<evidence type="ECO:0000313" key="12">
    <source>
        <dbReference type="Proteomes" id="UP000741013"/>
    </source>
</evidence>
<organism evidence="11 12">
    <name type="scientific">Amycolatopsis magusensis</name>
    <dbReference type="NCBI Taxonomy" id="882444"/>
    <lineage>
        <taxon>Bacteria</taxon>
        <taxon>Bacillati</taxon>
        <taxon>Actinomycetota</taxon>
        <taxon>Actinomycetes</taxon>
        <taxon>Pseudonocardiales</taxon>
        <taxon>Pseudonocardiaceae</taxon>
        <taxon>Amycolatopsis</taxon>
    </lineage>
</organism>
<name>A0ABS4PJR7_9PSEU</name>
<evidence type="ECO:0000256" key="7">
    <source>
        <dbReference type="ARBA" id="ARBA00047899"/>
    </source>
</evidence>
<dbReference type="EMBL" id="JAGGMS010000001">
    <property type="protein sequence ID" value="MBP2179669.1"/>
    <property type="molecule type" value="Genomic_DNA"/>
</dbReference>
<keyword evidence="2" id="KW-0723">Serine/threonine-protein kinase</keyword>
<evidence type="ECO:0000256" key="3">
    <source>
        <dbReference type="ARBA" id="ARBA00022679"/>
    </source>
</evidence>
<comment type="catalytic activity">
    <reaction evidence="7">
        <text>L-threonyl-[protein] + ATP = O-phospho-L-threonyl-[protein] + ADP + H(+)</text>
        <dbReference type="Rhea" id="RHEA:46608"/>
        <dbReference type="Rhea" id="RHEA-COMP:11060"/>
        <dbReference type="Rhea" id="RHEA-COMP:11605"/>
        <dbReference type="ChEBI" id="CHEBI:15378"/>
        <dbReference type="ChEBI" id="CHEBI:30013"/>
        <dbReference type="ChEBI" id="CHEBI:30616"/>
        <dbReference type="ChEBI" id="CHEBI:61977"/>
        <dbReference type="ChEBI" id="CHEBI:456216"/>
        <dbReference type="EC" id="2.7.11.1"/>
    </reaction>
</comment>
<dbReference type="Gene3D" id="1.10.510.10">
    <property type="entry name" value="Transferase(Phosphotransferase) domain 1"/>
    <property type="match status" value="2"/>
</dbReference>
<keyword evidence="5 11" id="KW-0418">Kinase</keyword>
<keyword evidence="12" id="KW-1185">Reference proteome</keyword>
<dbReference type="PANTHER" id="PTHR48012">
    <property type="entry name" value="STERILE20-LIKE KINASE, ISOFORM B-RELATED"/>
    <property type="match status" value="1"/>
</dbReference>
<dbReference type="EC" id="2.7.11.1" evidence="11"/>
<evidence type="ECO:0000313" key="11">
    <source>
        <dbReference type="EMBL" id="MBP2179669.1"/>
    </source>
</evidence>
<accession>A0ABS4PJR7</accession>